<dbReference type="InterPro" id="IPR005523">
    <property type="entry name" value="DUF317_SPDY"/>
</dbReference>
<gene>
    <name evidence="2" type="ORF">NGF19_07795</name>
</gene>
<evidence type="ECO:0000259" key="1">
    <source>
        <dbReference type="Pfam" id="PF03771"/>
    </source>
</evidence>
<dbReference type="EMBL" id="JAMWMR010000005">
    <property type="protein sequence ID" value="MCN9240699.1"/>
    <property type="molecule type" value="Genomic_DNA"/>
</dbReference>
<evidence type="ECO:0000313" key="2">
    <source>
        <dbReference type="EMBL" id="MCN9240699.1"/>
    </source>
</evidence>
<accession>A0ABT0ZAA9</accession>
<name>A0ABT0ZAA9_9ACTN</name>
<protein>
    <submittedName>
        <fullName evidence="2">DUF317 domain-containing protein</fullName>
    </submittedName>
</protein>
<dbReference type="Pfam" id="PF03771">
    <property type="entry name" value="SPDY"/>
    <property type="match status" value="1"/>
</dbReference>
<evidence type="ECO:0000313" key="3">
    <source>
        <dbReference type="Proteomes" id="UP001523219"/>
    </source>
</evidence>
<feature type="domain" description="DUF317" evidence="1">
    <location>
        <begin position="58"/>
        <end position="115"/>
    </location>
</feature>
<dbReference type="Proteomes" id="UP001523219">
    <property type="component" value="Unassembled WGS sequence"/>
</dbReference>
<organism evidence="2 3">
    <name type="scientific">Streptomyces macrolidinus</name>
    <dbReference type="NCBI Taxonomy" id="2952607"/>
    <lineage>
        <taxon>Bacteria</taxon>
        <taxon>Bacillati</taxon>
        <taxon>Actinomycetota</taxon>
        <taxon>Actinomycetes</taxon>
        <taxon>Kitasatosporales</taxon>
        <taxon>Streptomycetaceae</taxon>
        <taxon>Streptomyces</taxon>
    </lineage>
</organism>
<proteinExistence type="predicted"/>
<comment type="caution">
    <text evidence="2">The sequence shown here is derived from an EMBL/GenBank/DDBJ whole genome shotgun (WGS) entry which is preliminary data.</text>
</comment>
<dbReference type="RefSeq" id="WP_252423390.1">
    <property type="nucleotide sequence ID" value="NZ_JAMWMR010000005.1"/>
</dbReference>
<keyword evidence="3" id="KW-1185">Reference proteome</keyword>
<sequence length="124" mass="13453">MTLTATTPLQVPAEPLHGPLGNREWLLDCHCAGPVVDLLQGQGWDVISDPYANVHCSSPDQRVYVGFLPETEEAARGELWRIEVRNAEGEVAWSQTFGFGVPAQAVAGFLAALIAFPNRYCACV</sequence>
<reference evidence="2 3" key="1">
    <citation type="submission" date="2022-05" db="EMBL/GenBank/DDBJ databases">
        <title>Streptomyces sp. nov. RY43-2 isolated from soil of a peat swamp forest.</title>
        <authorList>
            <person name="Kanchanasin P."/>
            <person name="Tanasupawat S."/>
            <person name="Phongsopitanun W."/>
        </authorList>
    </citation>
    <scope>NUCLEOTIDE SEQUENCE [LARGE SCALE GENOMIC DNA]</scope>
    <source>
        <strain evidence="2 3">RY43-2</strain>
    </source>
</reference>